<dbReference type="PANTHER" id="PTHR28627">
    <property type="entry name" value="CYTOCHROME C OXIDASE ASSEMBLY FACTOR 5"/>
    <property type="match status" value="1"/>
</dbReference>
<sequence>MAEELRTENEEKPRKKPGRACDHIRQALKRCLKVSYLGNLLESDCVQKEHRHALDCLHSRADTVPIRCFQLLETFAQCKLSLIDNRLRTRGRKLDIPDIEISSE</sequence>
<proteinExistence type="inferred from homology"/>
<evidence type="ECO:0000256" key="2">
    <source>
        <dbReference type="ARBA" id="ARBA00007785"/>
    </source>
</evidence>
<evidence type="ECO:0000313" key="5">
    <source>
        <dbReference type="Proteomes" id="UP000887581"/>
    </source>
</evidence>
<dbReference type="GO" id="GO:0033617">
    <property type="term" value="P:mitochondrial respiratory chain complex IV assembly"/>
    <property type="evidence" value="ECO:0007669"/>
    <property type="project" value="TreeGrafter"/>
</dbReference>
<dbReference type="InterPro" id="IPR018793">
    <property type="entry name" value="Cyt_c_oxidase_assmbl_Pet191"/>
</dbReference>
<keyword evidence="4" id="KW-1015">Disulfide bond</keyword>
<dbReference type="Pfam" id="PF10203">
    <property type="entry name" value="Pet191_N"/>
    <property type="match status" value="1"/>
</dbReference>
<reference evidence="6" key="1">
    <citation type="submission" date="2022-11" db="UniProtKB">
        <authorList>
            <consortium name="WormBaseParasite"/>
        </authorList>
    </citation>
    <scope>IDENTIFICATION</scope>
</reference>
<comment type="similarity">
    <text evidence="2">Belongs to the PET191 family.</text>
</comment>
<dbReference type="PANTHER" id="PTHR28627:SF1">
    <property type="entry name" value="CYTOCHROME C OXIDASE ASSEMBLY FACTOR 5"/>
    <property type="match status" value="1"/>
</dbReference>
<dbReference type="Proteomes" id="UP000887581">
    <property type="component" value="Unplaced"/>
</dbReference>
<dbReference type="GO" id="GO:0005739">
    <property type="term" value="C:mitochondrion"/>
    <property type="evidence" value="ECO:0007669"/>
    <property type="project" value="TreeGrafter"/>
</dbReference>
<keyword evidence="5" id="KW-1185">Reference proteome</keyword>
<evidence type="ECO:0000313" key="6">
    <source>
        <dbReference type="WBParaSite" id="sdigi.contig5.g694.t1"/>
    </source>
</evidence>
<accession>A0A915Q2T6</accession>
<dbReference type="AlphaFoldDB" id="A0A915Q2T6"/>
<dbReference type="WBParaSite" id="sdigi.contig5.g694.t1">
    <property type="protein sequence ID" value="sdigi.contig5.g694.t1"/>
    <property type="gene ID" value="sdigi.contig5.g694"/>
</dbReference>
<name>A0A915Q2T6_9BILA</name>
<evidence type="ECO:0000256" key="1">
    <source>
        <dbReference type="ARBA" id="ARBA00003186"/>
    </source>
</evidence>
<comment type="function">
    <text evidence="1">Involved in an early step of the mitochondrial complex IV assembly process.</text>
</comment>
<protein>
    <recommendedName>
        <fullName evidence="3">Cytochrome c oxidase assembly factor 5</fullName>
    </recommendedName>
</protein>
<evidence type="ECO:0000256" key="3">
    <source>
        <dbReference type="ARBA" id="ARBA00021904"/>
    </source>
</evidence>
<evidence type="ECO:0000256" key="4">
    <source>
        <dbReference type="ARBA" id="ARBA00023157"/>
    </source>
</evidence>
<organism evidence="5 6">
    <name type="scientific">Setaria digitata</name>
    <dbReference type="NCBI Taxonomy" id="48799"/>
    <lineage>
        <taxon>Eukaryota</taxon>
        <taxon>Metazoa</taxon>
        <taxon>Ecdysozoa</taxon>
        <taxon>Nematoda</taxon>
        <taxon>Chromadorea</taxon>
        <taxon>Rhabditida</taxon>
        <taxon>Spirurina</taxon>
        <taxon>Spiruromorpha</taxon>
        <taxon>Filarioidea</taxon>
        <taxon>Setariidae</taxon>
        <taxon>Setaria</taxon>
    </lineage>
</organism>